<dbReference type="Proteomes" id="UP000532311">
    <property type="component" value="Unassembled WGS sequence"/>
</dbReference>
<comment type="caution">
    <text evidence="1">The sequence shown here is derived from an EMBL/GenBank/DDBJ whole genome shotgun (WGS) entry which is preliminary data.</text>
</comment>
<gene>
    <name evidence="1" type="ORF">FGLOB1_13959</name>
</gene>
<reference evidence="1 2" key="1">
    <citation type="submission" date="2020-05" db="EMBL/GenBank/DDBJ databases">
        <title>Identification and distribution of gene clusters putatively required for synthesis of sphingolipid metabolism inhibitors in phylogenetically diverse species of the filamentous fungus Fusarium.</title>
        <authorList>
            <person name="Kim H.-S."/>
            <person name="Busman M."/>
            <person name="Brown D.W."/>
            <person name="Divon H."/>
            <person name="Uhlig S."/>
            <person name="Proctor R.H."/>
        </authorList>
    </citation>
    <scope>NUCLEOTIDE SEQUENCE [LARGE SCALE GENOMIC DNA]</scope>
    <source>
        <strain evidence="1 2">NRRL 26131</strain>
    </source>
</reference>
<evidence type="ECO:0000313" key="2">
    <source>
        <dbReference type="Proteomes" id="UP000532311"/>
    </source>
</evidence>
<protein>
    <submittedName>
        <fullName evidence="1">Uncharacterized protein</fullName>
    </submittedName>
</protein>
<organism evidence="1 2">
    <name type="scientific">Fusarium globosum</name>
    <dbReference type="NCBI Taxonomy" id="78864"/>
    <lineage>
        <taxon>Eukaryota</taxon>
        <taxon>Fungi</taxon>
        <taxon>Dikarya</taxon>
        <taxon>Ascomycota</taxon>
        <taxon>Pezizomycotina</taxon>
        <taxon>Sordariomycetes</taxon>
        <taxon>Hypocreomycetidae</taxon>
        <taxon>Hypocreales</taxon>
        <taxon>Nectriaceae</taxon>
        <taxon>Fusarium</taxon>
        <taxon>Fusarium fujikuroi species complex</taxon>
    </lineage>
</organism>
<evidence type="ECO:0000313" key="1">
    <source>
        <dbReference type="EMBL" id="KAF5695728.1"/>
    </source>
</evidence>
<accession>A0A8H6CXD7</accession>
<sequence length="148" mass="16317">MALHQTPSTSRTYAKKQERMNFVDSLRFYANAWNHHQSPFIYACGGDPCAASRLLLRLFNLHLNFAPGPNVGEQDHPDDTTQAIWVGIRLGAKGFLIQDDSSVAEIACKVAMFDSWEQQVEPPPPVPSNSCASSFTSVDTWGSFGTVV</sequence>
<name>A0A8H6CXD7_9HYPO</name>
<proteinExistence type="predicted"/>
<dbReference type="EMBL" id="JAAQPF010000951">
    <property type="protein sequence ID" value="KAF5695728.1"/>
    <property type="molecule type" value="Genomic_DNA"/>
</dbReference>
<keyword evidence="2" id="KW-1185">Reference proteome</keyword>
<dbReference type="AlphaFoldDB" id="A0A8H6CXD7"/>